<organism evidence="3 4">
    <name type="scientific">Pseudonocardia xishanensis</name>
    <dbReference type="NCBI Taxonomy" id="630995"/>
    <lineage>
        <taxon>Bacteria</taxon>
        <taxon>Bacillati</taxon>
        <taxon>Actinomycetota</taxon>
        <taxon>Actinomycetes</taxon>
        <taxon>Pseudonocardiales</taxon>
        <taxon>Pseudonocardiaceae</taxon>
        <taxon>Pseudonocardia</taxon>
    </lineage>
</organism>
<dbReference type="Gene3D" id="3.30.300.30">
    <property type="match status" value="1"/>
</dbReference>
<dbReference type="InterPro" id="IPR045851">
    <property type="entry name" value="AMP-bd_C_sf"/>
</dbReference>
<sequence>MLTGPAQVLPHTAARFADKTALITADRTMTFADLDAASSRIAGALRARGIEPGQTVSLYSQNRWEWLVVYHGALKAGAVINPINVMLTTDEVAYVLRDCRSAAVFVGEAQACTLVEAVKRVPQVCRVVVFGTAEVEGAETFSALLDGPEAFELTAPRSGDACTISYTSGTTGHPKGAVQSNRAVIANFGLTATMHGRTEHDLVVTALPAPHVYGNVAINSTWLVGGTVVLMELFDAARTLELIAEHRATMFEGVPAMYATMLAAPALAGADLSSLTRSTVGGQTMPLSTIERWEQRSNAPLIELWGMTELSGLGTTHPLHAQGPKGSIGVALPGVEVRLADLTDPTRDAAPDEDGELVVRGPIVMKGYFNNDAATREVLDDEGWLRTGDVARRDEDGYLVVVDRLKDMIITGGYNIYPAEIERVVSGHPEVAMVAVAGVPDPVKGELACAYVIRVNGSQVTESEIIAFAGEHLAAYKRPRMVRFVNDLPKTSSGKIMRRELIKSTTVPADSSGKQGSDT</sequence>
<name>A0ABP8RZI5_9PSEU</name>
<dbReference type="RefSeq" id="WP_345424572.1">
    <property type="nucleotide sequence ID" value="NZ_BAABGT010000088.1"/>
</dbReference>
<comment type="caution">
    <text evidence="3">The sequence shown here is derived from an EMBL/GenBank/DDBJ whole genome shotgun (WGS) entry which is preliminary data.</text>
</comment>
<proteinExistence type="predicted"/>
<dbReference type="Proteomes" id="UP001501598">
    <property type="component" value="Unassembled WGS sequence"/>
</dbReference>
<evidence type="ECO:0000259" key="1">
    <source>
        <dbReference type="Pfam" id="PF00501"/>
    </source>
</evidence>
<evidence type="ECO:0000313" key="4">
    <source>
        <dbReference type="Proteomes" id="UP001501598"/>
    </source>
</evidence>
<dbReference type="EMBL" id="BAABGT010000088">
    <property type="protein sequence ID" value="GAA4554980.1"/>
    <property type="molecule type" value="Genomic_DNA"/>
</dbReference>
<dbReference type="Pfam" id="PF00501">
    <property type="entry name" value="AMP-binding"/>
    <property type="match status" value="1"/>
</dbReference>
<protein>
    <submittedName>
        <fullName evidence="3">Long-chain fatty acid--CoA ligase</fullName>
    </submittedName>
</protein>
<accession>A0ABP8RZI5</accession>
<keyword evidence="3" id="KW-0436">Ligase</keyword>
<dbReference type="PANTHER" id="PTHR43767">
    <property type="entry name" value="LONG-CHAIN-FATTY-ACID--COA LIGASE"/>
    <property type="match status" value="1"/>
</dbReference>
<evidence type="ECO:0000313" key="3">
    <source>
        <dbReference type="EMBL" id="GAA4554980.1"/>
    </source>
</evidence>
<feature type="domain" description="AMP-dependent synthetase/ligase" evidence="1">
    <location>
        <begin position="11"/>
        <end position="369"/>
    </location>
</feature>
<dbReference type="SUPFAM" id="SSF56801">
    <property type="entry name" value="Acetyl-CoA synthetase-like"/>
    <property type="match status" value="1"/>
</dbReference>
<evidence type="ECO:0000259" key="2">
    <source>
        <dbReference type="Pfam" id="PF13193"/>
    </source>
</evidence>
<dbReference type="PANTHER" id="PTHR43767:SF12">
    <property type="entry name" value="AMP-DEPENDENT SYNTHETASE AND LIGASE"/>
    <property type="match status" value="1"/>
</dbReference>
<dbReference type="Gene3D" id="3.40.50.12780">
    <property type="entry name" value="N-terminal domain of ligase-like"/>
    <property type="match status" value="1"/>
</dbReference>
<dbReference type="InterPro" id="IPR042099">
    <property type="entry name" value="ANL_N_sf"/>
</dbReference>
<dbReference type="InterPro" id="IPR025110">
    <property type="entry name" value="AMP-bd_C"/>
</dbReference>
<reference evidence="4" key="1">
    <citation type="journal article" date="2019" name="Int. J. Syst. Evol. Microbiol.">
        <title>The Global Catalogue of Microorganisms (GCM) 10K type strain sequencing project: providing services to taxonomists for standard genome sequencing and annotation.</title>
        <authorList>
            <consortium name="The Broad Institute Genomics Platform"/>
            <consortium name="The Broad Institute Genome Sequencing Center for Infectious Disease"/>
            <person name="Wu L."/>
            <person name="Ma J."/>
        </authorList>
    </citation>
    <scope>NUCLEOTIDE SEQUENCE [LARGE SCALE GENOMIC DNA]</scope>
    <source>
        <strain evidence="4">JCM 17906</strain>
    </source>
</reference>
<dbReference type="InterPro" id="IPR020845">
    <property type="entry name" value="AMP-binding_CS"/>
</dbReference>
<dbReference type="InterPro" id="IPR000873">
    <property type="entry name" value="AMP-dep_synth/lig_dom"/>
</dbReference>
<dbReference type="Pfam" id="PF13193">
    <property type="entry name" value="AMP-binding_C"/>
    <property type="match status" value="1"/>
</dbReference>
<dbReference type="InterPro" id="IPR050237">
    <property type="entry name" value="ATP-dep_AMP-bd_enzyme"/>
</dbReference>
<keyword evidence="4" id="KW-1185">Reference proteome</keyword>
<dbReference type="PROSITE" id="PS00455">
    <property type="entry name" value="AMP_BINDING"/>
    <property type="match status" value="1"/>
</dbReference>
<dbReference type="GO" id="GO:0016874">
    <property type="term" value="F:ligase activity"/>
    <property type="evidence" value="ECO:0007669"/>
    <property type="project" value="UniProtKB-KW"/>
</dbReference>
<gene>
    <name evidence="3" type="ORF">GCM10023175_54440</name>
</gene>
<feature type="domain" description="AMP-binding enzyme C-terminal" evidence="2">
    <location>
        <begin position="420"/>
        <end position="495"/>
    </location>
</feature>